<reference evidence="4" key="1">
    <citation type="submission" date="2015-09" db="EMBL/GenBank/DDBJ databases">
        <title>Draft Genome Sequences of Two Novel Amoeba-resistant Intranuclear Bacteria, Candidatus Berkiella cookevillensis and Candidatus Berkiella aquae.</title>
        <authorList>
            <person name="Mehari Y.T."/>
            <person name="Arivett B.A."/>
            <person name="Farone A.L."/>
            <person name="Gunderson J.H."/>
            <person name="Farone M.B."/>
        </authorList>
    </citation>
    <scope>NUCLEOTIDE SEQUENCE [LARGE SCALE GENOMIC DNA]</scope>
    <source>
        <strain evidence="4">HT99</strain>
    </source>
</reference>
<name>A0A0Q9YKR8_9GAMM</name>
<dbReference type="PANTHER" id="PTHR11092:SF0">
    <property type="entry name" value="EPIMERASE FAMILY PROTEIN SDR39U1"/>
    <property type="match status" value="1"/>
</dbReference>
<dbReference type="Gene3D" id="3.40.50.720">
    <property type="entry name" value="NAD(P)-binding Rossmann-like Domain"/>
    <property type="match status" value="1"/>
</dbReference>
<dbReference type="InterPro" id="IPR010099">
    <property type="entry name" value="SDR39U1"/>
</dbReference>
<dbReference type="Pfam" id="PF01370">
    <property type="entry name" value="Epimerase"/>
    <property type="match status" value="1"/>
</dbReference>
<dbReference type="RefSeq" id="WP_075066091.1">
    <property type="nucleotide sequence ID" value="NZ_LKAJ02000001.1"/>
</dbReference>
<feature type="domain" description="DUF1731" evidence="3">
    <location>
        <begin position="251"/>
        <end position="297"/>
    </location>
</feature>
<dbReference type="InterPro" id="IPR001509">
    <property type="entry name" value="Epimerase_deHydtase"/>
</dbReference>
<keyword evidence="6" id="KW-1185">Reference proteome</keyword>
<dbReference type="AlphaFoldDB" id="A0A0Q9YKR8"/>
<gene>
    <name evidence="5" type="ORF">HT99x_005390</name>
    <name evidence="4" type="ORF">HT99x_01462</name>
</gene>
<proteinExistence type="inferred from homology"/>
<comment type="caution">
    <text evidence="4">The sequence shown here is derived from an EMBL/GenBank/DDBJ whole genome shotgun (WGS) entry which is preliminary data.</text>
</comment>
<evidence type="ECO:0000313" key="5">
    <source>
        <dbReference type="EMBL" id="MCS5710854.1"/>
    </source>
</evidence>
<dbReference type="PANTHER" id="PTHR11092">
    <property type="entry name" value="SUGAR NUCLEOTIDE EPIMERASE RELATED"/>
    <property type="match status" value="1"/>
</dbReference>
<reference evidence="5" key="2">
    <citation type="journal article" date="2016" name="Genome Announc.">
        <title>Draft Genome Sequences of Two Novel Amoeba-Resistant Intranuclear Bacteria, 'Candidatus Berkiella cookevillensis' and 'Candidatus Berkiella aquae'.</title>
        <authorList>
            <person name="Mehari Y.T."/>
            <person name="Arivett B.A."/>
            <person name="Farone A.L."/>
            <person name="Gunderson J.H."/>
            <person name="Farone M.B."/>
        </authorList>
    </citation>
    <scope>NUCLEOTIDE SEQUENCE</scope>
    <source>
        <strain evidence="5">HT99</strain>
    </source>
</reference>
<evidence type="ECO:0000313" key="4">
    <source>
        <dbReference type="EMBL" id="KRG21286.1"/>
    </source>
</evidence>
<feature type="domain" description="NAD-dependent epimerase/dehydratase" evidence="2">
    <location>
        <begin position="4"/>
        <end position="217"/>
    </location>
</feature>
<dbReference type="InterPro" id="IPR036291">
    <property type="entry name" value="NAD(P)-bd_dom_sf"/>
</dbReference>
<evidence type="ECO:0000259" key="3">
    <source>
        <dbReference type="Pfam" id="PF08338"/>
    </source>
</evidence>
<organism evidence="4">
    <name type="scientific">Candidatus Berkiella aquae</name>
    <dbReference type="NCBI Taxonomy" id="295108"/>
    <lineage>
        <taxon>Bacteria</taxon>
        <taxon>Pseudomonadati</taxon>
        <taxon>Pseudomonadota</taxon>
        <taxon>Gammaproteobacteria</taxon>
        <taxon>Candidatus Berkiellales</taxon>
        <taxon>Candidatus Berkiellaceae</taxon>
        <taxon>Candidatus Berkiella</taxon>
    </lineage>
</organism>
<dbReference type="Proteomes" id="UP000051497">
    <property type="component" value="Unassembled WGS sequence"/>
</dbReference>
<evidence type="ECO:0000259" key="2">
    <source>
        <dbReference type="Pfam" id="PF01370"/>
    </source>
</evidence>
<dbReference type="EMBL" id="LKAJ02000001">
    <property type="protein sequence ID" value="MCS5710854.1"/>
    <property type="molecule type" value="Genomic_DNA"/>
</dbReference>
<protein>
    <submittedName>
        <fullName evidence="4">Epimerase family protein</fullName>
    </submittedName>
    <submittedName>
        <fullName evidence="5">TIGR01777 family oxidoreductase</fullName>
    </submittedName>
</protein>
<dbReference type="CDD" id="cd05242">
    <property type="entry name" value="SDR_a8"/>
    <property type="match status" value="1"/>
</dbReference>
<evidence type="ECO:0000256" key="1">
    <source>
        <dbReference type="ARBA" id="ARBA00009353"/>
    </source>
</evidence>
<dbReference type="NCBIfam" id="TIGR01777">
    <property type="entry name" value="yfcH"/>
    <property type="match status" value="1"/>
</dbReference>
<comment type="similarity">
    <text evidence="1">Belongs to the NAD(P)-dependent epimerase/dehydratase family. SDR39U1 subfamily.</text>
</comment>
<dbReference type="PATRIC" id="fig|1590043.3.peg.1492"/>
<dbReference type="Pfam" id="PF08338">
    <property type="entry name" value="DUF1731"/>
    <property type="match status" value="1"/>
</dbReference>
<dbReference type="InterPro" id="IPR013549">
    <property type="entry name" value="DUF1731"/>
</dbReference>
<sequence length="302" mass="33743">MKQILITGGTGLIGQALCEALIQKGYHITVLTRDVHQRQRLFISQESITLIDSLQKIKSETIFDAVVNLAGAPIAKRWTTAYKRTIVQSRINLTQTLIDTLARLKQLPQTLVSGSAIGFYGPQQDQELIETSSFTPSFSHELCQAWEDEANRAKQLGIRVVNLRTGIVLSKRGGALARMRLPFQLGLGGPIGNGQQWMSWIHHEDIVRIIQFCIEKEIEGPVNATAPFPVTNKVFASTYAKVLHRCACLPMPGWLLRLLMGQMAEELLLTGQRVIPDKLQQTGFSFEYPILEKALKNTENSH</sequence>
<dbReference type="OrthoDB" id="9801773at2"/>
<reference evidence="5" key="3">
    <citation type="submission" date="2021-06" db="EMBL/GenBank/DDBJ databases">
        <title>Genomic Description and Analysis of Intracellular Bacteria, Candidatus Berkiella cookevillensis and Candidatus Berkiella aquae.</title>
        <authorList>
            <person name="Kidane D.T."/>
            <person name="Mehari Y.T."/>
            <person name="Rice F.C."/>
            <person name="Arivett B.A."/>
            <person name="Farone A.L."/>
            <person name="Berk S.G."/>
            <person name="Farone M.B."/>
        </authorList>
    </citation>
    <scope>NUCLEOTIDE SEQUENCE</scope>
    <source>
        <strain evidence="5">HT99</strain>
    </source>
</reference>
<dbReference type="SUPFAM" id="SSF51735">
    <property type="entry name" value="NAD(P)-binding Rossmann-fold domains"/>
    <property type="match status" value="1"/>
</dbReference>
<dbReference type="EMBL" id="LKAJ01000005">
    <property type="protein sequence ID" value="KRG21286.1"/>
    <property type="molecule type" value="Genomic_DNA"/>
</dbReference>
<accession>A0A0Q9YKR8</accession>
<dbReference type="STRING" id="295108.HT99x_01462"/>
<evidence type="ECO:0000313" key="6">
    <source>
        <dbReference type="Proteomes" id="UP000051497"/>
    </source>
</evidence>